<dbReference type="Pfam" id="PF01040">
    <property type="entry name" value="UbiA"/>
    <property type="match status" value="1"/>
</dbReference>
<accession>A0AAW1RV03</accession>
<evidence type="ECO:0000256" key="4">
    <source>
        <dbReference type="ARBA" id="ARBA00022528"/>
    </source>
</evidence>
<dbReference type="CDD" id="cd13960">
    <property type="entry name" value="PT_UbiA_HPT1"/>
    <property type="match status" value="1"/>
</dbReference>
<comment type="caution">
    <text evidence="12">The sequence shown here is derived from an EMBL/GenBank/DDBJ whole genome shotgun (WGS) entry which is preliminary data.</text>
</comment>
<comment type="similarity">
    <text evidence="3">Belongs to the UbiA prenyltransferase family.</text>
</comment>
<keyword evidence="4" id="KW-0150">Chloroplast</keyword>
<evidence type="ECO:0000313" key="13">
    <source>
        <dbReference type="Proteomes" id="UP001445335"/>
    </source>
</evidence>
<dbReference type="GO" id="GO:0009507">
    <property type="term" value="C:chloroplast"/>
    <property type="evidence" value="ECO:0007669"/>
    <property type="project" value="UniProtKB-SubCell"/>
</dbReference>
<dbReference type="Gene3D" id="1.10.357.140">
    <property type="entry name" value="UbiA prenyltransferase"/>
    <property type="match status" value="1"/>
</dbReference>
<feature type="transmembrane region" description="Helical" evidence="11">
    <location>
        <begin position="274"/>
        <end position="295"/>
    </location>
</feature>
<evidence type="ECO:0000256" key="1">
    <source>
        <dbReference type="ARBA" id="ARBA00004141"/>
    </source>
</evidence>
<dbReference type="NCBIfam" id="NF009525">
    <property type="entry name" value="PRK12887.1"/>
    <property type="match status" value="1"/>
</dbReference>
<evidence type="ECO:0000256" key="2">
    <source>
        <dbReference type="ARBA" id="ARBA00004229"/>
    </source>
</evidence>
<keyword evidence="9 11" id="KW-1133">Transmembrane helix</keyword>
<keyword evidence="10 11" id="KW-0472">Membrane</keyword>
<dbReference type="GO" id="GO:0016020">
    <property type="term" value="C:membrane"/>
    <property type="evidence" value="ECO:0007669"/>
    <property type="project" value="UniProtKB-SubCell"/>
</dbReference>
<keyword evidence="7 11" id="KW-0812">Transmembrane</keyword>
<dbReference type="PANTHER" id="PTHR43009:SF10">
    <property type="entry name" value="HOMOGENTISATE SOLANESYLTRANSFERASE, CHLOROPLASTIC"/>
    <property type="match status" value="1"/>
</dbReference>
<gene>
    <name evidence="12" type="ORF">WJX81_003064</name>
</gene>
<dbReference type="AlphaFoldDB" id="A0AAW1RV03"/>
<feature type="transmembrane region" description="Helical" evidence="11">
    <location>
        <begin position="230"/>
        <end position="253"/>
    </location>
</feature>
<feature type="transmembrane region" description="Helical" evidence="11">
    <location>
        <begin position="102"/>
        <end position="123"/>
    </location>
</feature>
<reference evidence="12 13" key="1">
    <citation type="journal article" date="2024" name="Nat. Commun.">
        <title>Phylogenomics reveals the evolutionary origins of lichenization in chlorophyte algae.</title>
        <authorList>
            <person name="Puginier C."/>
            <person name="Libourel C."/>
            <person name="Otte J."/>
            <person name="Skaloud P."/>
            <person name="Haon M."/>
            <person name="Grisel S."/>
            <person name="Petersen M."/>
            <person name="Berrin J.G."/>
            <person name="Delaux P.M."/>
            <person name="Dal Grande F."/>
            <person name="Keller J."/>
        </authorList>
    </citation>
    <scope>NUCLEOTIDE SEQUENCE [LARGE SCALE GENOMIC DNA]</scope>
    <source>
        <strain evidence="12 13">SAG 245.80</strain>
    </source>
</reference>
<dbReference type="InterPro" id="IPR044502">
    <property type="entry name" value="AtHST-like"/>
</dbReference>
<dbReference type="PANTHER" id="PTHR43009">
    <property type="entry name" value="HOMOGENTISATE SOLANESYLTRANSFERASE, CHLOROPLASTIC"/>
    <property type="match status" value="1"/>
</dbReference>
<sequence length="355" mass="37621">MHARHIAPPAAPRQAVRLRGRQRARKGLVCVAAAAAGAAGDSMAGESGGPPLLARMDAFLSAFWKFLRPHTIRGTILGSFAVTARALIECPVALDWTLLPRAALGVLALLCGNGFIVGINQVYDVDIDAVNKPFLPVAAGELSPTAAWALCLALAAGGLALSAANFGTAITSLYAFGLFLGTIYSVPPLRLKRFAIPAFLIIATVRGFLLNFGVYSAARAALGLPFRWSPAIVFITCFVTVFATVIAITKDLADVEGDRKFGVETFSTRLGVRNVAYLGAGLLAANYVGAIAAALRMPGAFRAKLMVPAHLLLLAALLAQTARLDRERHTAPAIATFYRGIWNLFYAEYALLPFL</sequence>
<feature type="transmembrane region" description="Helical" evidence="11">
    <location>
        <begin position="135"/>
        <end position="160"/>
    </location>
</feature>
<feature type="transmembrane region" description="Helical" evidence="11">
    <location>
        <begin position="166"/>
        <end position="186"/>
    </location>
</feature>
<dbReference type="Proteomes" id="UP001445335">
    <property type="component" value="Unassembled WGS sequence"/>
</dbReference>
<keyword evidence="5" id="KW-0934">Plastid</keyword>
<dbReference type="InterPro" id="IPR000537">
    <property type="entry name" value="UbiA_prenyltransferase"/>
</dbReference>
<keyword evidence="8" id="KW-0809">Transit peptide</keyword>
<protein>
    <submittedName>
        <fullName evidence="12">Uncharacterized protein</fullName>
    </submittedName>
</protein>
<keyword evidence="6" id="KW-0808">Transferase</keyword>
<evidence type="ECO:0000256" key="8">
    <source>
        <dbReference type="ARBA" id="ARBA00022946"/>
    </source>
</evidence>
<proteinExistence type="inferred from homology"/>
<keyword evidence="13" id="KW-1185">Reference proteome</keyword>
<dbReference type="GO" id="GO:0004659">
    <property type="term" value="F:prenyltransferase activity"/>
    <property type="evidence" value="ECO:0007669"/>
    <property type="project" value="InterPro"/>
</dbReference>
<organism evidence="12 13">
    <name type="scientific">Elliptochloris bilobata</name>
    <dbReference type="NCBI Taxonomy" id="381761"/>
    <lineage>
        <taxon>Eukaryota</taxon>
        <taxon>Viridiplantae</taxon>
        <taxon>Chlorophyta</taxon>
        <taxon>core chlorophytes</taxon>
        <taxon>Trebouxiophyceae</taxon>
        <taxon>Trebouxiophyceae incertae sedis</taxon>
        <taxon>Elliptochloris clade</taxon>
        <taxon>Elliptochloris</taxon>
    </lineage>
</organism>
<name>A0AAW1RV03_9CHLO</name>
<evidence type="ECO:0000256" key="5">
    <source>
        <dbReference type="ARBA" id="ARBA00022640"/>
    </source>
</evidence>
<evidence type="ECO:0000256" key="9">
    <source>
        <dbReference type="ARBA" id="ARBA00022989"/>
    </source>
</evidence>
<feature type="transmembrane region" description="Helical" evidence="11">
    <location>
        <begin position="198"/>
        <end position="218"/>
    </location>
</feature>
<evidence type="ECO:0000256" key="6">
    <source>
        <dbReference type="ARBA" id="ARBA00022679"/>
    </source>
</evidence>
<comment type="subcellular location">
    <subcellularLocation>
        <location evidence="1">Membrane</location>
        <topology evidence="1">Multi-pass membrane protein</topology>
    </subcellularLocation>
    <subcellularLocation>
        <location evidence="2">Plastid</location>
        <location evidence="2">Chloroplast</location>
    </subcellularLocation>
</comment>
<dbReference type="InterPro" id="IPR044878">
    <property type="entry name" value="UbiA_sf"/>
</dbReference>
<evidence type="ECO:0000256" key="10">
    <source>
        <dbReference type="ARBA" id="ARBA00023136"/>
    </source>
</evidence>
<dbReference type="EMBL" id="JALJOU010000024">
    <property type="protein sequence ID" value="KAK9836966.1"/>
    <property type="molecule type" value="Genomic_DNA"/>
</dbReference>
<evidence type="ECO:0000313" key="12">
    <source>
        <dbReference type="EMBL" id="KAK9836966.1"/>
    </source>
</evidence>
<evidence type="ECO:0000256" key="3">
    <source>
        <dbReference type="ARBA" id="ARBA00005985"/>
    </source>
</evidence>
<evidence type="ECO:0000256" key="7">
    <source>
        <dbReference type="ARBA" id="ARBA00022692"/>
    </source>
</evidence>
<evidence type="ECO:0000256" key="11">
    <source>
        <dbReference type="SAM" id="Phobius"/>
    </source>
</evidence>